<accession>A0A0G1JB91</accession>
<gene>
    <name evidence="1" type="ORF">UW63_C0073G0004</name>
</gene>
<evidence type="ECO:0008006" key="3">
    <source>
        <dbReference type="Google" id="ProtNLM"/>
    </source>
</evidence>
<dbReference type="EMBL" id="LCJB01000073">
    <property type="protein sequence ID" value="KKT68603.1"/>
    <property type="molecule type" value="Genomic_DNA"/>
</dbReference>
<comment type="caution">
    <text evidence="1">The sequence shown here is derived from an EMBL/GenBank/DDBJ whole genome shotgun (WGS) entry which is preliminary data.</text>
</comment>
<name>A0A0G1JB91_9BACT</name>
<organism evidence="1 2">
    <name type="scientific">Candidatus Uhrbacteria bacterium GW2011_GWF2_44_350</name>
    <dbReference type="NCBI Taxonomy" id="1619000"/>
    <lineage>
        <taxon>Bacteria</taxon>
        <taxon>Candidatus Uhriibacteriota</taxon>
    </lineage>
</organism>
<evidence type="ECO:0000313" key="1">
    <source>
        <dbReference type="EMBL" id="KKT68603.1"/>
    </source>
</evidence>
<protein>
    <recommendedName>
        <fullName evidence="3">Caib/baif family protein</fullName>
    </recommendedName>
</protein>
<evidence type="ECO:0000313" key="2">
    <source>
        <dbReference type="Proteomes" id="UP000034154"/>
    </source>
</evidence>
<reference evidence="1 2" key="1">
    <citation type="journal article" date="2015" name="Nature">
        <title>rRNA introns, odd ribosomes, and small enigmatic genomes across a large radiation of phyla.</title>
        <authorList>
            <person name="Brown C.T."/>
            <person name="Hug L.A."/>
            <person name="Thomas B.C."/>
            <person name="Sharon I."/>
            <person name="Castelle C.J."/>
            <person name="Singh A."/>
            <person name="Wilkins M.J."/>
            <person name="Williams K.H."/>
            <person name="Banfield J.F."/>
        </authorList>
    </citation>
    <scope>NUCLEOTIDE SEQUENCE [LARGE SCALE GENOMIC DNA]</scope>
</reference>
<proteinExistence type="predicted"/>
<dbReference type="AlphaFoldDB" id="A0A0G1JB91"/>
<dbReference type="Proteomes" id="UP000034154">
    <property type="component" value="Unassembled WGS sequence"/>
</dbReference>
<sequence length="582" mass="67318">MALILNMSKTPNYDSAVKKILDQLVPGERVCVLTGEKWLMTDEEIGWYKKFNVPPSKYSPLTRMCLVNSNFVLFDVWYNYHPETGKPIVSVVHPASGVKVLPDNEWFQKDFSEYGREVELKRAFFEQFYDLVRTVPVPAYYNYVAPENSIAFISLGDQDSYFVIACKSKRTFYGSNAFDVEDTAEVMFSKNVQNSYNVIRSEKIYNCLFVREAYECTDSSFLFDCRNCEHCFGATNKRHAKYLWFNEQLSKEEWEKRRAQVDLSSSSVRIEYEKKFADLVNASVWPENFNLNTDKNAGEYVTDASDIVHGYNVCPGSQSVHYVNHATPVASRDSYICAGIYGSSDCYYGLGFGMCSNVKYSLCVNTNGIDLEYCNSCYDCEHCFACVGLRRKKFCLFNKQYSEEEYWRLVDELKCAMLERGEYGEFPLMNFSSQYWKNSGSVQLYGATEEECRKMGARIFEPGEAGAEGPDANAELIDMSTINDRVSTEELVGRVFFDSVAKRRFSYLKQELELYEKLRLAPPRLHPTRRIQQLYSEMNMPIFMKIPCQKCGKEIVVAKNNNYPVREIYCRSCYLKYLEENN</sequence>